<dbReference type="HOGENOM" id="CLU_2631086_0_0_0"/>
<dbReference type="OrthoDB" id="285005at2"/>
<organism evidence="1 2">
    <name type="scientific">Blastopirellula marina DSM 3645</name>
    <dbReference type="NCBI Taxonomy" id="314230"/>
    <lineage>
        <taxon>Bacteria</taxon>
        <taxon>Pseudomonadati</taxon>
        <taxon>Planctomycetota</taxon>
        <taxon>Planctomycetia</taxon>
        <taxon>Pirellulales</taxon>
        <taxon>Pirellulaceae</taxon>
        <taxon>Blastopirellula</taxon>
    </lineage>
</organism>
<dbReference type="EMBL" id="AANZ01000033">
    <property type="protein sequence ID" value="EAQ77450.1"/>
    <property type="molecule type" value="Genomic_DNA"/>
</dbReference>
<dbReference type="Proteomes" id="UP000004358">
    <property type="component" value="Unassembled WGS sequence"/>
</dbReference>
<sequence length="77" mass="8477">MKPRIAGEQRFVSPVAAERNFAGWIDVDRPFATPGVRTSDFQGGANSKSTTGSVVISARVDLLRNQLREEYARLLVV</sequence>
<dbReference type="STRING" id="314230.DSM3645_20047"/>
<reference evidence="1 2" key="1">
    <citation type="submission" date="2006-02" db="EMBL/GenBank/DDBJ databases">
        <authorList>
            <person name="Amann R."/>
            <person name="Ferriera S."/>
            <person name="Johnson J."/>
            <person name="Kravitz S."/>
            <person name="Halpern A."/>
            <person name="Remington K."/>
            <person name="Beeson K."/>
            <person name="Tran B."/>
            <person name="Rogers Y.-H."/>
            <person name="Friedman R."/>
            <person name="Venter J.C."/>
        </authorList>
    </citation>
    <scope>NUCLEOTIDE SEQUENCE [LARGE SCALE GENOMIC DNA]</scope>
    <source>
        <strain evidence="1 2">DSM 3645</strain>
    </source>
</reference>
<accession>A4A198</accession>
<protein>
    <submittedName>
        <fullName evidence="1">Uncharacterized protein</fullName>
    </submittedName>
</protein>
<dbReference type="AlphaFoldDB" id="A4A198"/>
<dbReference type="RefSeq" id="WP_002651905.1">
    <property type="nucleotide sequence ID" value="NZ_CH672376.1"/>
</dbReference>
<comment type="caution">
    <text evidence="1">The sequence shown here is derived from an EMBL/GenBank/DDBJ whole genome shotgun (WGS) entry which is preliminary data.</text>
</comment>
<name>A4A198_9BACT</name>
<evidence type="ECO:0000313" key="2">
    <source>
        <dbReference type="Proteomes" id="UP000004358"/>
    </source>
</evidence>
<evidence type="ECO:0000313" key="1">
    <source>
        <dbReference type="EMBL" id="EAQ77450.1"/>
    </source>
</evidence>
<proteinExistence type="predicted"/>
<gene>
    <name evidence="1" type="ORF">DSM3645_20047</name>
</gene>